<feature type="region of interest" description="Disordered" evidence="1">
    <location>
        <begin position="322"/>
        <end position="781"/>
    </location>
</feature>
<name>A0A5C5G2A6_9BASI</name>
<dbReference type="GO" id="GO:0030036">
    <property type="term" value="P:actin cytoskeleton organization"/>
    <property type="evidence" value="ECO:0007669"/>
    <property type="project" value="TreeGrafter"/>
</dbReference>
<evidence type="ECO:0000313" key="2">
    <source>
        <dbReference type="EMBL" id="TNY23258.1"/>
    </source>
</evidence>
<feature type="region of interest" description="Disordered" evidence="1">
    <location>
        <begin position="829"/>
        <end position="962"/>
    </location>
</feature>
<accession>A0A5C5G2A6</accession>
<dbReference type="PANTHER" id="PTHR12751">
    <property type="entry name" value="PHOSPHATASE AND ACTIN REGULATOR PHACTR"/>
    <property type="match status" value="1"/>
</dbReference>
<feature type="compositionally biased region" description="Polar residues" evidence="1">
    <location>
        <begin position="768"/>
        <end position="777"/>
    </location>
</feature>
<evidence type="ECO:0000256" key="1">
    <source>
        <dbReference type="SAM" id="MobiDB-lite"/>
    </source>
</evidence>
<feature type="region of interest" description="Disordered" evidence="1">
    <location>
        <begin position="23"/>
        <end position="122"/>
    </location>
</feature>
<dbReference type="EMBL" id="SOZI01000013">
    <property type="protein sequence ID" value="TNY23258.1"/>
    <property type="molecule type" value="Genomic_DNA"/>
</dbReference>
<protein>
    <submittedName>
        <fullName evidence="2">Uncharacterized protein</fullName>
    </submittedName>
</protein>
<feature type="compositionally biased region" description="Polar residues" evidence="1">
    <location>
        <begin position="673"/>
        <end position="683"/>
    </location>
</feature>
<dbReference type="Proteomes" id="UP000311382">
    <property type="component" value="Unassembled WGS sequence"/>
</dbReference>
<organism evidence="2 3">
    <name type="scientific">Rhodotorula diobovata</name>
    <dbReference type="NCBI Taxonomy" id="5288"/>
    <lineage>
        <taxon>Eukaryota</taxon>
        <taxon>Fungi</taxon>
        <taxon>Dikarya</taxon>
        <taxon>Basidiomycota</taxon>
        <taxon>Pucciniomycotina</taxon>
        <taxon>Microbotryomycetes</taxon>
        <taxon>Sporidiobolales</taxon>
        <taxon>Sporidiobolaceae</taxon>
        <taxon>Rhodotorula</taxon>
    </lineage>
</organism>
<dbReference type="STRING" id="5288.A0A5C5G2A6"/>
<feature type="compositionally biased region" description="Low complexity" evidence="1">
    <location>
        <begin position="48"/>
        <end position="72"/>
    </location>
</feature>
<dbReference type="OrthoDB" id="5563016at2759"/>
<sequence length="1236" mass="126570">MAALVSTSPPPSTSLYPAAAPVLARGPVDPSTRSLASPHAPSAPSPPSASNAPSMTAQHGPPGAAAVGASPGWSAKVGAQGGSTAARGEGGGGGAPAVRSIPGPQAPGARTGSAPAYADANAPSTATGAFAVADGAPAALAPARSLSTPPAPASSASSRPSPSPTSGTARGSSSSSSLRSASHAPSASTSSAASFAASSAGTTLPRLAPVQYGGGGSSPSLTHSPQMYLPPGGQQQQHHPMAVTAHPTHPTFAGQAFPPFAPAYPHPAYPFIPSPHPGNPANGLQMNGYAFNGANAMQLSAEQQKRMQQYQHQWQLELLKGQQQMQGDGRRRTSSGPAASSSPSYYTTPSNYPPSPSPTLHQHQQQQQIPFGMTGPSLPPGAMLPHVGAHGYPTPPGSTEGANRSGGESGSSNSSSGAGRAEAYHPYRRDDRRGGDGRSAPSSVSQHRSAPSSASSHGGGAGRRSLSNHGRQDSSASIAQLAQQNYPHPHALPPPIRNGSSTSVHSVGHHGGSGGSSPSGSVRHVPLPSTSSASSSSSSIHRQRTDSQNSSNSSSLQHARQDSSSSASSFGPNGARPSSALRGPSFDSARSATPVQARGRPSPLGAPTHAAEESEDDDGAESDGTAEATATISTGLVAAAPAAPVPAHVAPAVKGKDKDKKGMKSRFKKAFGVSNSASSSTLTEADFDGRDPKVVNGRLRRDSSGSSGDDEPRQQRPYATHQPQQASLASSSASIMTNTDGLSTMTGATGTTASGKKPPSSRFRMLNSKFNGSSDNLSISSTVSSASVMIRKLGQMGKLASRNSLMGLTKAFKKGAKDGDDAATIDGVLITPSSSANKLAKKDRKKAGASSASVSHATAEFESPSKATPSGMSPAAALARKQQQAYAEQEAAEQQRARDAAAAEAARLGPPQRSFEQVPAHARSDSATSDVASVRSGKERKKWRLGFGGGGSKTDLHETASLNDDRASVMTAGTERGGAFAQQYDDATPRQSLEVLAPPQAGYQTYGAGHRHERSESSEYEPSLYREGATPKGALGRPVRGILKGAGSYRQDDFATPRPPFARNRASSFDSPQQHGRPGSPGGPGAALVNVIPSEQQVDGVGPLATSPRTDTHPPTSSELMHDAVAARIHPESATSGPYAHAELNASAPALNHFSSLSSMRPSPPATAKGRRIVFASNLSVHTTWPAAIYDRRAEPATCNRLTPVLAQQIKEELNSFKMEEMDVHPASRKLTHFFV</sequence>
<feature type="compositionally biased region" description="Polar residues" evidence="1">
    <location>
        <begin position="1107"/>
        <end position="1117"/>
    </location>
</feature>
<reference evidence="2 3" key="1">
    <citation type="submission" date="2019-03" db="EMBL/GenBank/DDBJ databases">
        <title>Rhodosporidium diobovatum UCD-FST 08-225 genome sequencing, assembly, and annotation.</title>
        <authorList>
            <person name="Fakankun I.U."/>
            <person name="Fristensky B."/>
            <person name="Levin D.B."/>
        </authorList>
    </citation>
    <scope>NUCLEOTIDE SEQUENCE [LARGE SCALE GENOMIC DNA]</scope>
    <source>
        <strain evidence="2 3">UCD-FST 08-225</strain>
    </source>
</reference>
<feature type="compositionally biased region" description="Low complexity" evidence="1">
    <location>
        <begin position="518"/>
        <end position="539"/>
    </location>
</feature>
<proteinExistence type="predicted"/>
<evidence type="ECO:0000313" key="3">
    <source>
        <dbReference type="Proteomes" id="UP000311382"/>
    </source>
</evidence>
<feature type="region of interest" description="Disordered" evidence="1">
    <location>
        <begin position="207"/>
        <end position="238"/>
    </location>
</feature>
<feature type="compositionally biased region" description="Low complexity" evidence="1">
    <location>
        <begin position="358"/>
        <end position="368"/>
    </location>
</feature>
<feature type="compositionally biased region" description="Basic and acidic residues" evidence="1">
    <location>
        <begin position="687"/>
        <end position="703"/>
    </location>
</feature>
<dbReference type="PANTHER" id="PTHR12751:SF18">
    <property type="entry name" value="PHOSPHATASE AND ACTIN REGULATOR 1"/>
    <property type="match status" value="1"/>
</dbReference>
<feature type="compositionally biased region" description="Low complexity" evidence="1">
    <location>
        <begin position="637"/>
        <end position="653"/>
    </location>
</feature>
<feature type="compositionally biased region" description="Basic and acidic residues" evidence="1">
    <location>
        <begin position="422"/>
        <end position="436"/>
    </location>
</feature>
<feature type="compositionally biased region" description="Low complexity" evidence="1">
    <location>
        <begin position="334"/>
        <end position="350"/>
    </location>
</feature>
<dbReference type="GO" id="GO:0003779">
    <property type="term" value="F:actin binding"/>
    <property type="evidence" value="ECO:0007669"/>
    <property type="project" value="TreeGrafter"/>
</dbReference>
<feature type="compositionally biased region" description="Low complexity" evidence="1">
    <location>
        <begin position="442"/>
        <end position="456"/>
    </location>
</feature>
<feature type="compositionally biased region" description="Low complexity" evidence="1">
    <location>
        <begin position="879"/>
        <end position="892"/>
    </location>
</feature>
<feature type="compositionally biased region" description="Polar residues" evidence="1">
    <location>
        <begin position="473"/>
        <end position="486"/>
    </location>
</feature>
<feature type="region of interest" description="Disordered" evidence="1">
    <location>
        <begin position="1098"/>
        <end position="1117"/>
    </location>
</feature>
<dbReference type="AlphaFoldDB" id="A0A5C5G2A6"/>
<feature type="region of interest" description="Disordered" evidence="1">
    <location>
        <begin position="1001"/>
        <end position="1088"/>
    </location>
</feature>
<keyword evidence="3" id="KW-1185">Reference proteome</keyword>
<feature type="compositionally biased region" description="Low complexity" evidence="1">
    <location>
        <begin position="401"/>
        <end position="421"/>
    </location>
</feature>
<comment type="caution">
    <text evidence="2">The sequence shown here is derived from an EMBL/GenBank/DDBJ whole genome shotgun (WGS) entry which is preliminary data.</text>
</comment>
<feature type="region of interest" description="Disordered" evidence="1">
    <location>
        <begin position="141"/>
        <end position="186"/>
    </location>
</feature>
<feature type="compositionally biased region" description="Low complexity" evidence="1">
    <location>
        <begin position="741"/>
        <end position="755"/>
    </location>
</feature>
<gene>
    <name evidence="2" type="ORF">DMC30DRAFT_44681</name>
</gene>